<dbReference type="PANTHER" id="PTHR33336">
    <property type="entry name" value="QUINOL MONOOXYGENASE YGIN-RELATED"/>
    <property type="match status" value="1"/>
</dbReference>
<dbReference type="GO" id="GO:0004497">
    <property type="term" value="F:monooxygenase activity"/>
    <property type="evidence" value="ECO:0007669"/>
    <property type="project" value="UniProtKB-KW"/>
</dbReference>
<protein>
    <submittedName>
        <fullName evidence="2">Quinol monooxygenase YgiN</fullName>
    </submittedName>
</protein>
<dbReference type="Gene3D" id="3.30.70.100">
    <property type="match status" value="1"/>
</dbReference>
<dbReference type="Pfam" id="PF03992">
    <property type="entry name" value="ABM"/>
    <property type="match status" value="1"/>
</dbReference>
<dbReference type="InterPro" id="IPR007138">
    <property type="entry name" value="ABM_dom"/>
</dbReference>
<dbReference type="SUPFAM" id="SSF54909">
    <property type="entry name" value="Dimeric alpha+beta barrel"/>
    <property type="match status" value="1"/>
</dbReference>
<keyword evidence="2" id="KW-0503">Monooxygenase</keyword>
<dbReference type="PANTHER" id="PTHR33336:SF3">
    <property type="entry name" value="ABM DOMAIN-CONTAINING PROTEIN"/>
    <property type="match status" value="1"/>
</dbReference>
<comment type="caution">
    <text evidence="2">The sequence shown here is derived from an EMBL/GenBank/DDBJ whole genome shotgun (WGS) entry which is preliminary data.</text>
</comment>
<gene>
    <name evidence="2" type="ORF">CLV42_102573</name>
</gene>
<organism evidence="2 3">
    <name type="scientific">Chitinophaga ginsengisoli</name>
    <dbReference type="NCBI Taxonomy" id="363837"/>
    <lineage>
        <taxon>Bacteria</taxon>
        <taxon>Pseudomonadati</taxon>
        <taxon>Bacteroidota</taxon>
        <taxon>Chitinophagia</taxon>
        <taxon>Chitinophagales</taxon>
        <taxon>Chitinophagaceae</taxon>
        <taxon>Chitinophaga</taxon>
    </lineage>
</organism>
<reference evidence="2 3" key="1">
    <citation type="submission" date="2018-03" db="EMBL/GenBank/DDBJ databases">
        <title>Genomic Encyclopedia of Archaeal and Bacterial Type Strains, Phase II (KMG-II): from individual species to whole genera.</title>
        <authorList>
            <person name="Goeker M."/>
        </authorList>
    </citation>
    <scope>NUCLEOTIDE SEQUENCE [LARGE SCALE GENOMIC DNA]</scope>
    <source>
        <strain evidence="2 3">DSM 18107</strain>
    </source>
</reference>
<name>A0A2P8GM10_9BACT</name>
<evidence type="ECO:0000313" key="3">
    <source>
        <dbReference type="Proteomes" id="UP000240978"/>
    </source>
</evidence>
<evidence type="ECO:0000259" key="1">
    <source>
        <dbReference type="PROSITE" id="PS51725"/>
    </source>
</evidence>
<dbReference type="PROSITE" id="PS51725">
    <property type="entry name" value="ABM"/>
    <property type="match status" value="1"/>
</dbReference>
<dbReference type="InterPro" id="IPR050744">
    <property type="entry name" value="AI-2_Isomerase_LsrG"/>
</dbReference>
<keyword evidence="2" id="KW-0560">Oxidoreductase</keyword>
<dbReference type="InterPro" id="IPR011008">
    <property type="entry name" value="Dimeric_a/b-barrel"/>
</dbReference>
<sequence>MSKYDYQYSIFIKHCLRAVLGITILFFCMNNTAYAQQQGKMVRISEIEIQPQHLEEYKLILKHEAEASVRLEKGVIAIFPMFQKENPTQVRILEVYSDQQAYQSHLKTEHFLRYKTTTLHMVKSLKLVDMEALDLKTATQIFIKLRK</sequence>
<dbReference type="EMBL" id="PYGK01000002">
    <property type="protein sequence ID" value="PSL34999.1"/>
    <property type="molecule type" value="Genomic_DNA"/>
</dbReference>
<feature type="domain" description="ABM" evidence="1">
    <location>
        <begin position="41"/>
        <end position="132"/>
    </location>
</feature>
<dbReference type="AlphaFoldDB" id="A0A2P8GM10"/>
<keyword evidence="3" id="KW-1185">Reference proteome</keyword>
<dbReference type="Proteomes" id="UP000240978">
    <property type="component" value="Unassembled WGS sequence"/>
</dbReference>
<evidence type="ECO:0000313" key="2">
    <source>
        <dbReference type="EMBL" id="PSL34999.1"/>
    </source>
</evidence>
<proteinExistence type="predicted"/>
<accession>A0A2P8GM10</accession>